<dbReference type="OrthoDB" id="540066at2759"/>
<reference evidence="2 3" key="1">
    <citation type="journal article" date="2010" name="Science">
        <title>Genomic analysis of organismal complexity in the multicellular green alga Volvox carteri.</title>
        <authorList>
            <person name="Prochnik S.E."/>
            <person name="Umen J."/>
            <person name="Nedelcu A.M."/>
            <person name="Hallmann A."/>
            <person name="Miller S.M."/>
            <person name="Nishii I."/>
            <person name="Ferris P."/>
            <person name="Kuo A."/>
            <person name="Mitros T."/>
            <person name="Fritz-Laylin L.K."/>
            <person name="Hellsten U."/>
            <person name="Chapman J."/>
            <person name="Simakov O."/>
            <person name="Rensing S.A."/>
            <person name="Terry A."/>
            <person name="Pangilinan J."/>
            <person name="Kapitonov V."/>
            <person name="Jurka J."/>
            <person name="Salamov A."/>
            <person name="Shapiro H."/>
            <person name="Schmutz J."/>
            <person name="Grimwood J."/>
            <person name="Lindquist E."/>
            <person name="Lucas S."/>
            <person name="Grigoriev I.V."/>
            <person name="Schmitt R."/>
            <person name="Kirk D."/>
            <person name="Rokhsar D.S."/>
        </authorList>
    </citation>
    <scope>NUCLEOTIDE SEQUENCE [LARGE SCALE GENOMIC DNA]</scope>
    <source>
        <strain evidence="3">f. Nagariensis / Eve</strain>
    </source>
</reference>
<organism evidence="3">
    <name type="scientific">Volvox carteri f. nagariensis</name>
    <dbReference type="NCBI Taxonomy" id="3068"/>
    <lineage>
        <taxon>Eukaryota</taxon>
        <taxon>Viridiplantae</taxon>
        <taxon>Chlorophyta</taxon>
        <taxon>core chlorophytes</taxon>
        <taxon>Chlorophyceae</taxon>
        <taxon>CS clade</taxon>
        <taxon>Chlamydomonadales</taxon>
        <taxon>Volvocaceae</taxon>
        <taxon>Volvox</taxon>
    </lineage>
</organism>
<dbReference type="Gene3D" id="2.30.180.10">
    <property type="entry name" value="FAS1 domain"/>
    <property type="match status" value="1"/>
</dbReference>
<gene>
    <name evidence="2" type="ORF">VOLCADRAFT_91754</name>
</gene>
<dbReference type="PANTHER" id="PTHR10900">
    <property type="entry name" value="PERIOSTIN-RELATED"/>
    <property type="match status" value="1"/>
</dbReference>
<protein>
    <recommendedName>
        <fullName evidence="1">FAS1 domain-containing protein</fullName>
    </recommendedName>
</protein>
<dbReference type="InterPro" id="IPR036378">
    <property type="entry name" value="FAS1_dom_sf"/>
</dbReference>
<accession>D8TXV9</accession>
<proteinExistence type="predicted"/>
<dbReference type="GeneID" id="9615344"/>
<dbReference type="RefSeq" id="XP_002951184.1">
    <property type="nucleotide sequence ID" value="XM_002951138.1"/>
</dbReference>
<dbReference type="PANTHER" id="PTHR10900:SF77">
    <property type="entry name" value="FI19380P1"/>
    <property type="match status" value="1"/>
</dbReference>
<dbReference type="Proteomes" id="UP000001058">
    <property type="component" value="Unassembled WGS sequence"/>
</dbReference>
<evidence type="ECO:0000313" key="3">
    <source>
        <dbReference type="Proteomes" id="UP000001058"/>
    </source>
</evidence>
<dbReference type="KEGG" id="vcn:VOLCADRAFT_91754"/>
<dbReference type="InParanoid" id="D8TXV9"/>
<dbReference type="Pfam" id="PF02469">
    <property type="entry name" value="Fasciclin"/>
    <property type="match status" value="1"/>
</dbReference>
<evidence type="ECO:0000259" key="1">
    <source>
        <dbReference type="PROSITE" id="PS50213"/>
    </source>
</evidence>
<dbReference type="GO" id="GO:0005615">
    <property type="term" value="C:extracellular space"/>
    <property type="evidence" value="ECO:0007669"/>
    <property type="project" value="TreeGrafter"/>
</dbReference>
<dbReference type="EMBL" id="GL378343">
    <property type="protein sequence ID" value="EFJ47713.1"/>
    <property type="molecule type" value="Genomic_DNA"/>
</dbReference>
<dbReference type="InterPro" id="IPR000782">
    <property type="entry name" value="FAS1_domain"/>
</dbReference>
<sequence length="198" mass="20489">MHLEFGPNAPRGLKLTLVRSGNATVVVFPSGNATIVSSYQAGFKNDGSRRAAVHVIDQVLIPPAMNTIADALRAKVDATVFVGALSSSNAYTGLLAGGTFKGTFLVPTDAAFVKFMGNRSLTVSALQAATNLKQLLDAHIIKDTVISLSSVTNTTLTTASGAKITVKRATDSGTVTFTTASNVGATGQYEFFVTSGNS</sequence>
<keyword evidence="3" id="KW-1185">Reference proteome</keyword>
<evidence type="ECO:0000313" key="2">
    <source>
        <dbReference type="EMBL" id="EFJ47713.1"/>
    </source>
</evidence>
<dbReference type="AlphaFoldDB" id="D8TXV9"/>
<dbReference type="PROSITE" id="PS50213">
    <property type="entry name" value="FAS1"/>
    <property type="match status" value="1"/>
</dbReference>
<dbReference type="InterPro" id="IPR050904">
    <property type="entry name" value="Adhesion/Biosynth-related"/>
</dbReference>
<name>D8TXV9_VOLCA</name>
<dbReference type="SUPFAM" id="SSF82153">
    <property type="entry name" value="FAS1 domain"/>
    <property type="match status" value="1"/>
</dbReference>
<feature type="domain" description="FAS1" evidence="1">
    <location>
        <begin position="65"/>
        <end position="198"/>
    </location>
</feature>